<proteinExistence type="predicted"/>
<feature type="domain" description="Heterokaryon incompatibility" evidence="1">
    <location>
        <begin position="58"/>
        <end position="144"/>
    </location>
</feature>
<dbReference type="HOGENOM" id="CLU_102622_1_2_1"/>
<dbReference type="InParanoid" id="C7ZRD1"/>
<dbReference type="AlphaFoldDB" id="C7ZRD1"/>
<accession>C7ZRD1</accession>
<dbReference type="Proteomes" id="UP000005206">
    <property type="component" value="Unassembled WGS sequence"/>
</dbReference>
<organism evidence="2 3">
    <name type="scientific">Fusarium vanettenii (strain ATCC MYA-4622 / CBS 123669 / FGSC 9596 / NRRL 45880 / 77-13-4)</name>
    <name type="common">Fusarium solani subsp. pisi</name>
    <dbReference type="NCBI Taxonomy" id="660122"/>
    <lineage>
        <taxon>Eukaryota</taxon>
        <taxon>Fungi</taxon>
        <taxon>Dikarya</taxon>
        <taxon>Ascomycota</taxon>
        <taxon>Pezizomycotina</taxon>
        <taxon>Sordariomycetes</taxon>
        <taxon>Hypocreomycetidae</taxon>
        <taxon>Hypocreales</taxon>
        <taxon>Nectriaceae</taxon>
        <taxon>Fusarium</taxon>
        <taxon>Fusarium solani species complex</taxon>
        <taxon>Fusarium vanettenii</taxon>
    </lineage>
</organism>
<protein>
    <recommendedName>
        <fullName evidence="1">Heterokaryon incompatibility domain-containing protein</fullName>
    </recommendedName>
</protein>
<dbReference type="PANTHER" id="PTHR33112:SF16">
    <property type="entry name" value="HETEROKARYON INCOMPATIBILITY DOMAIN-CONTAINING PROTEIN"/>
    <property type="match status" value="1"/>
</dbReference>
<dbReference type="OMA" id="NACIRCE"/>
<evidence type="ECO:0000313" key="3">
    <source>
        <dbReference type="Proteomes" id="UP000005206"/>
    </source>
</evidence>
<dbReference type="KEGG" id="nhe:NECHADRAFT_56709"/>
<reference evidence="2 3" key="1">
    <citation type="journal article" date="2009" name="PLoS Genet.">
        <title>The genome of Nectria haematococca: contribution of supernumerary chromosomes to gene expansion.</title>
        <authorList>
            <person name="Coleman J.J."/>
            <person name="Rounsley S.D."/>
            <person name="Rodriguez-Carres M."/>
            <person name="Kuo A."/>
            <person name="Wasmann C.C."/>
            <person name="Grimwood J."/>
            <person name="Schmutz J."/>
            <person name="Taga M."/>
            <person name="White G.J."/>
            <person name="Zhou S."/>
            <person name="Schwartz D.C."/>
            <person name="Freitag M."/>
            <person name="Ma L.J."/>
            <person name="Danchin E.G."/>
            <person name="Henrissat B."/>
            <person name="Coutinho P.M."/>
            <person name="Nelson D.R."/>
            <person name="Straney D."/>
            <person name="Napoli C.A."/>
            <person name="Barker B.M."/>
            <person name="Gribskov M."/>
            <person name="Rep M."/>
            <person name="Kroken S."/>
            <person name="Molnar I."/>
            <person name="Rensing C."/>
            <person name="Kennell J.C."/>
            <person name="Zamora J."/>
            <person name="Farman M.L."/>
            <person name="Selker E.U."/>
            <person name="Salamov A."/>
            <person name="Shapiro H."/>
            <person name="Pangilinan J."/>
            <person name="Lindquist E."/>
            <person name="Lamers C."/>
            <person name="Grigoriev I.V."/>
            <person name="Geiser D.M."/>
            <person name="Covert S.F."/>
            <person name="Temporini E."/>
            <person name="Vanetten H.D."/>
        </authorList>
    </citation>
    <scope>NUCLEOTIDE SEQUENCE [LARGE SCALE GENOMIC DNA]</scope>
    <source>
        <strain evidence="3">ATCC MYA-4622 / CBS 123669 / FGSC 9596 / NRRL 45880 / 77-13-4</strain>
    </source>
</reference>
<dbReference type="InterPro" id="IPR010730">
    <property type="entry name" value="HET"/>
</dbReference>
<keyword evidence="3" id="KW-1185">Reference proteome</keyword>
<sequence length="147" mass="16479">PERLANVRQWLSECVAKHKRCPDNESVELPTRLVEVSPPGDPESARLRTTTGGETGRYATLSYCWGGPQPFQTVTDSFADYSTALPYSNLPRTILDALQVTRSLGLRYIWVDSLCIIQDDPEDKNRELPQMLRIYENSFITVSAGSA</sequence>
<dbReference type="RefSeq" id="XP_003039139.1">
    <property type="nucleotide sequence ID" value="XM_003039093.1"/>
</dbReference>
<dbReference type="OrthoDB" id="5125733at2759"/>
<dbReference type="STRING" id="660122.C7ZRD1"/>
<evidence type="ECO:0000259" key="1">
    <source>
        <dbReference type="Pfam" id="PF06985"/>
    </source>
</evidence>
<dbReference type="VEuPathDB" id="FungiDB:NECHADRAFT_56709"/>
<name>C7ZRD1_FUSV7</name>
<dbReference type="PANTHER" id="PTHR33112">
    <property type="entry name" value="DOMAIN PROTEIN, PUTATIVE-RELATED"/>
    <property type="match status" value="1"/>
</dbReference>
<dbReference type="EMBL" id="GG699062">
    <property type="protein sequence ID" value="EEU33426.1"/>
    <property type="molecule type" value="Genomic_DNA"/>
</dbReference>
<dbReference type="Pfam" id="PF06985">
    <property type="entry name" value="HET"/>
    <property type="match status" value="1"/>
</dbReference>
<feature type="non-terminal residue" evidence="2">
    <location>
        <position position="147"/>
    </location>
</feature>
<evidence type="ECO:0000313" key="2">
    <source>
        <dbReference type="EMBL" id="EEU33426.1"/>
    </source>
</evidence>
<feature type="non-terminal residue" evidence="2">
    <location>
        <position position="1"/>
    </location>
</feature>
<dbReference type="GeneID" id="9666660"/>
<gene>
    <name evidence="2" type="ORF">NECHADRAFT_56709</name>
</gene>